<dbReference type="WBParaSite" id="ES5_v2.g755.t1">
    <property type="protein sequence ID" value="ES5_v2.g755.t1"/>
    <property type="gene ID" value="ES5_v2.g755"/>
</dbReference>
<evidence type="ECO:0000313" key="2">
    <source>
        <dbReference type="WBParaSite" id="ES5_v2.g755.t1"/>
    </source>
</evidence>
<accession>A0AC34GS42</accession>
<name>A0AC34GS42_9BILA</name>
<sequence length="297" mass="33855">MDFIFEFLAFSFLLILDFALKCGIQNRNQNVKPADDDNDESQNDNSDNEWDIVNEKEVSENPIHEISKVVSIKFEKNKECLVIDFLLVDGSTLSADYIEYDINEVLPRFSVKTKVNIDGDDFLLASLIPGILFDLQELTIWNQKLTMEEFQEVASPGSIKFLNIQSTKITESDGSLVTVNKIISNQHNLEDIELTFEDTVIDDFSDSVFLCEMEALFEFIAFSFLLILDFAVKYGIQYSNKEVLSQETKDIGLEQQQNISVDFTNQDVFAPVVENDEASNNNSDNEWDIVNEKEVSA</sequence>
<evidence type="ECO:0000313" key="1">
    <source>
        <dbReference type="Proteomes" id="UP000887579"/>
    </source>
</evidence>
<dbReference type="Proteomes" id="UP000887579">
    <property type="component" value="Unplaced"/>
</dbReference>
<organism evidence="1 2">
    <name type="scientific">Panagrolaimus sp. ES5</name>
    <dbReference type="NCBI Taxonomy" id="591445"/>
    <lineage>
        <taxon>Eukaryota</taxon>
        <taxon>Metazoa</taxon>
        <taxon>Ecdysozoa</taxon>
        <taxon>Nematoda</taxon>
        <taxon>Chromadorea</taxon>
        <taxon>Rhabditida</taxon>
        <taxon>Tylenchina</taxon>
        <taxon>Panagrolaimomorpha</taxon>
        <taxon>Panagrolaimoidea</taxon>
        <taxon>Panagrolaimidae</taxon>
        <taxon>Panagrolaimus</taxon>
    </lineage>
</organism>
<proteinExistence type="predicted"/>
<protein>
    <submittedName>
        <fullName evidence="2">Uncharacterized protein</fullName>
    </submittedName>
</protein>
<reference evidence="2" key="1">
    <citation type="submission" date="2022-11" db="UniProtKB">
        <authorList>
            <consortium name="WormBaseParasite"/>
        </authorList>
    </citation>
    <scope>IDENTIFICATION</scope>
</reference>